<dbReference type="InterPro" id="IPR018247">
    <property type="entry name" value="EF_Hand_1_Ca_BS"/>
</dbReference>
<dbReference type="FunFam" id="1.10.238.10:FF:000270">
    <property type="entry name" value="calpain-3 isoform X7"/>
    <property type="match status" value="1"/>
</dbReference>
<dbReference type="STRING" id="303518.ENSPNYP00000031285"/>
<dbReference type="Pfam" id="PF13202">
    <property type="entry name" value="EF-hand_5"/>
    <property type="match status" value="1"/>
</dbReference>
<keyword evidence="5" id="KW-0677">Repeat</keyword>
<dbReference type="Pfam" id="PF13833">
    <property type="entry name" value="EF-hand_8"/>
    <property type="match status" value="1"/>
</dbReference>
<protein>
    <recommendedName>
        <fullName evidence="8">EF-hand domain-containing protein</fullName>
    </recommendedName>
</protein>
<dbReference type="AlphaFoldDB" id="A0A3B4H7T8"/>
<name>A0A3B4H7T8_9CICH</name>
<feature type="domain" description="EF-hand" evidence="8">
    <location>
        <begin position="119"/>
        <end position="142"/>
    </location>
</feature>
<evidence type="ECO:0000256" key="3">
    <source>
        <dbReference type="ARBA" id="ARBA00022490"/>
    </source>
</evidence>
<dbReference type="InterPro" id="IPR011992">
    <property type="entry name" value="EF-hand-dom_pair"/>
</dbReference>
<keyword evidence="7" id="KW-0472">Membrane</keyword>
<keyword evidence="6" id="KW-0106">Calcium</keyword>
<reference evidence="9" key="1">
    <citation type="submission" date="2023-09" db="UniProtKB">
        <authorList>
            <consortium name="Ensembl"/>
        </authorList>
    </citation>
    <scope>IDENTIFICATION</scope>
</reference>
<comment type="subcellular location">
    <subcellularLocation>
        <location evidence="2">Cytoplasm</location>
    </subcellularLocation>
    <subcellularLocation>
        <location evidence="1">Endomembrane system</location>
    </subcellularLocation>
</comment>
<evidence type="ECO:0000259" key="8">
    <source>
        <dbReference type="PROSITE" id="PS50222"/>
    </source>
</evidence>
<evidence type="ECO:0000256" key="4">
    <source>
        <dbReference type="ARBA" id="ARBA00022723"/>
    </source>
</evidence>
<feature type="domain" description="EF-hand" evidence="8">
    <location>
        <begin position="172"/>
        <end position="199"/>
    </location>
</feature>
<dbReference type="PANTHER" id="PTHR46735">
    <property type="entry name" value="CALPAIN, SMALL SUBUNIT 1 A-RELATED"/>
    <property type="match status" value="1"/>
</dbReference>
<dbReference type="SUPFAM" id="SSF47473">
    <property type="entry name" value="EF-hand"/>
    <property type="match status" value="1"/>
</dbReference>
<sequence>RVKHLRLVTGVAGLMWIVCPSRSKVLGKSLKPLHESQIDPSFKNLFRQLAGADMEISVTELQTILNRIISKHKDLKTDGFSQEACRSMINLMDTDGTGKLGLTEFHVLWEKIKRYLVRFDVDKSGTMSSYEMRMALESAGFKLTNHLFQLIILRYTEADMAVDFDNFVTCLVRLETMFKTFKNLDTDGDGQISLNFVQV</sequence>
<dbReference type="PANTHER" id="PTHR46735:SF3">
    <property type="entry name" value="CALPAIN SMALL SUBUNIT 1-RELATED"/>
    <property type="match status" value="1"/>
</dbReference>
<dbReference type="GO" id="GO:0005509">
    <property type="term" value="F:calcium ion binding"/>
    <property type="evidence" value="ECO:0007669"/>
    <property type="project" value="InterPro"/>
</dbReference>
<dbReference type="GeneTree" id="ENSGT00940000159147"/>
<dbReference type="InterPro" id="IPR002048">
    <property type="entry name" value="EF_hand_dom"/>
</dbReference>
<dbReference type="GO" id="GO:0110158">
    <property type="term" value="C:calpain complex"/>
    <property type="evidence" value="ECO:0007669"/>
    <property type="project" value="TreeGrafter"/>
</dbReference>
<keyword evidence="3" id="KW-0963">Cytoplasm</keyword>
<evidence type="ECO:0000256" key="2">
    <source>
        <dbReference type="ARBA" id="ARBA00004496"/>
    </source>
</evidence>
<keyword evidence="4" id="KW-0479">Metal-binding</keyword>
<evidence type="ECO:0000256" key="7">
    <source>
        <dbReference type="ARBA" id="ARBA00023136"/>
    </source>
</evidence>
<organism evidence="9">
    <name type="scientific">Pundamilia nyererei</name>
    <dbReference type="NCBI Taxonomy" id="303518"/>
    <lineage>
        <taxon>Eukaryota</taxon>
        <taxon>Metazoa</taxon>
        <taxon>Chordata</taxon>
        <taxon>Craniata</taxon>
        <taxon>Vertebrata</taxon>
        <taxon>Euteleostomi</taxon>
        <taxon>Actinopterygii</taxon>
        <taxon>Neopterygii</taxon>
        <taxon>Teleostei</taxon>
        <taxon>Neoteleostei</taxon>
        <taxon>Acanthomorphata</taxon>
        <taxon>Ovalentaria</taxon>
        <taxon>Cichlomorphae</taxon>
        <taxon>Cichliformes</taxon>
        <taxon>Cichlidae</taxon>
        <taxon>African cichlids</taxon>
        <taxon>Pseudocrenilabrinae</taxon>
        <taxon>Haplochromini</taxon>
        <taxon>Pundamilia</taxon>
    </lineage>
</organism>
<accession>A0A3B4H7T8</accession>
<dbReference type="PROSITE" id="PS50222">
    <property type="entry name" value="EF_HAND_2"/>
    <property type="match status" value="3"/>
</dbReference>
<evidence type="ECO:0000313" key="9">
    <source>
        <dbReference type="Ensembl" id="ENSPNYP00000031285.1"/>
    </source>
</evidence>
<dbReference type="Ensembl" id="ENSPNYT00000032037.1">
    <property type="protein sequence ID" value="ENSPNYP00000031285.1"/>
    <property type="gene ID" value="ENSPNYG00000023589.1"/>
</dbReference>
<dbReference type="Gene3D" id="1.10.238.10">
    <property type="entry name" value="EF-hand"/>
    <property type="match status" value="1"/>
</dbReference>
<evidence type="ECO:0000256" key="5">
    <source>
        <dbReference type="ARBA" id="ARBA00022737"/>
    </source>
</evidence>
<dbReference type="PROSITE" id="PS00018">
    <property type="entry name" value="EF_HAND_1"/>
    <property type="match status" value="2"/>
</dbReference>
<evidence type="ECO:0000256" key="6">
    <source>
        <dbReference type="ARBA" id="ARBA00022837"/>
    </source>
</evidence>
<proteinExistence type="predicted"/>
<feature type="domain" description="EF-hand" evidence="8">
    <location>
        <begin position="80"/>
        <end position="115"/>
    </location>
</feature>
<dbReference type="GO" id="GO:0012505">
    <property type="term" value="C:endomembrane system"/>
    <property type="evidence" value="ECO:0007669"/>
    <property type="project" value="UniProtKB-SubCell"/>
</dbReference>
<evidence type="ECO:0000256" key="1">
    <source>
        <dbReference type="ARBA" id="ARBA00004308"/>
    </source>
</evidence>